<dbReference type="Proteomes" id="UP001595607">
    <property type="component" value="Unassembled WGS sequence"/>
</dbReference>
<gene>
    <name evidence="3" type="ORF">ACFONP_12545</name>
</gene>
<sequence length="116" mass="12538">MAQIEKLNANEHQPSSHGEALAMSNGEMAMRVWNEGPVGNKGEHASGYETIGYVIDGEAKLHSDGTTIHLTKGDSWRVPKGVKHCYEIEESFHAIEVTSPPARSAARDGAHKTSVT</sequence>
<evidence type="ECO:0000313" key="4">
    <source>
        <dbReference type="Proteomes" id="UP001595607"/>
    </source>
</evidence>
<dbReference type="EMBL" id="JBHRVA010000003">
    <property type="protein sequence ID" value="MFC3303559.1"/>
    <property type="molecule type" value="Genomic_DNA"/>
</dbReference>
<dbReference type="InterPro" id="IPR014710">
    <property type="entry name" value="RmlC-like_jellyroll"/>
</dbReference>
<dbReference type="Gene3D" id="2.60.120.10">
    <property type="entry name" value="Jelly Rolls"/>
    <property type="match status" value="1"/>
</dbReference>
<accession>A0ABV7MG26</accession>
<evidence type="ECO:0000313" key="3">
    <source>
        <dbReference type="EMBL" id="MFC3303559.1"/>
    </source>
</evidence>
<dbReference type="InterPro" id="IPR011051">
    <property type="entry name" value="RmlC_Cupin_sf"/>
</dbReference>
<feature type="region of interest" description="Disordered" evidence="1">
    <location>
        <begin position="1"/>
        <end position="23"/>
    </location>
</feature>
<keyword evidence="4" id="KW-1185">Reference proteome</keyword>
<dbReference type="Pfam" id="PF07883">
    <property type="entry name" value="Cupin_2"/>
    <property type="match status" value="1"/>
</dbReference>
<proteinExistence type="predicted"/>
<feature type="domain" description="Cupin type-2" evidence="2">
    <location>
        <begin position="42"/>
        <end position="90"/>
    </location>
</feature>
<name>A0ABV7MG26_9PROT</name>
<dbReference type="SUPFAM" id="SSF51182">
    <property type="entry name" value="RmlC-like cupins"/>
    <property type="match status" value="1"/>
</dbReference>
<protein>
    <submittedName>
        <fullName evidence="3">Cupin domain-containing protein</fullName>
    </submittedName>
</protein>
<comment type="caution">
    <text evidence="3">The sequence shown here is derived from an EMBL/GenBank/DDBJ whole genome shotgun (WGS) entry which is preliminary data.</text>
</comment>
<reference evidence="4" key="1">
    <citation type="journal article" date="2019" name="Int. J. Syst. Evol. Microbiol.">
        <title>The Global Catalogue of Microorganisms (GCM) 10K type strain sequencing project: providing services to taxonomists for standard genome sequencing and annotation.</title>
        <authorList>
            <consortium name="The Broad Institute Genomics Platform"/>
            <consortium name="The Broad Institute Genome Sequencing Center for Infectious Disease"/>
            <person name="Wu L."/>
            <person name="Ma J."/>
        </authorList>
    </citation>
    <scope>NUCLEOTIDE SEQUENCE [LARGE SCALE GENOMIC DNA]</scope>
    <source>
        <strain evidence="4">KCTC 22245</strain>
    </source>
</reference>
<organism evidence="3 4">
    <name type="scientific">Parvularcula lutaonensis</name>
    <dbReference type="NCBI Taxonomy" id="491923"/>
    <lineage>
        <taxon>Bacteria</taxon>
        <taxon>Pseudomonadati</taxon>
        <taxon>Pseudomonadota</taxon>
        <taxon>Alphaproteobacteria</taxon>
        <taxon>Parvularculales</taxon>
        <taxon>Parvularculaceae</taxon>
        <taxon>Parvularcula</taxon>
    </lineage>
</organism>
<dbReference type="InterPro" id="IPR013096">
    <property type="entry name" value="Cupin_2"/>
</dbReference>
<evidence type="ECO:0000256" key="1">
    <source>
        <dbReference type="SAM" id="MobiDB-lite"/>
    </source>
</evidence>
<evidence type="ECO:0000259" key="2">
    <source>
        <dbReference type="Pfam" id="PF07883"/>
    </source>
</evidence>
<dbReference type="RefSeq" id="WP_189576220.1">
    <property type="nucleotide sequence ID" value="NZ_BMXU01000002.1"/>
</dbReference>